<comment type="similarity">
    <text evidence="1">Belongs to the bacterial solute-binding protein 1 family.</text>
</comment>
<dbReference type="SUPFAM" id="SSF53850">
    <property type="entry name" value="Periplasmic binding protein-like II"/>
    <property type="match status" value="1"/>
</dbReference>
<name>A0ABU9DHK1_9BACL</name>
<keyword evidence="2" id="KW-0813">Transport</keyword>
<reference evidence="5 6" key="1">
    <citation type="submission" date="2024-04" db="EMBL/GenBank/DDBJ databases">
        <title>draft genome sequnece of Paenibacillus filicis.</title>
        <authorList>
            <person name="Kim D.-U."/>
        </authorList>
    </citation>
    <scope>NUCLEOTIDE SEQUENCE [LARGE SCALE GENOMIC DNA]</scope>
    <source>
        <strain evidence="5 6">KACC14197</strain>
    </source>
</reference>
<evidence type="ECO:0000256" key="4">
    <source>
        <dbReference type="SAM" id="SignalP"/>
    </source>
</evidence>
<evidence type="ECO:0000313" key="5">
    <source>
        <dbReference type="EMBL" id="MEK8127647.1"/>
    </source>
</evidence>
<protein>
    <submittedName>
        <fullName evidence="5">Extracellular solute-binding protein</fullName>
    </submittedName>
</protein>
<feature type="chain" id="PRO_5045413253" evidence="4">
    <location>
        <begin position="20"/>
        <end position="444"/>
    </location>
</feature>
<keyword evidence="6" id="KW-1185">Reference proteome</keyword>
<dbReference type="Proteomes" id="UP001469365">
    <property type="component" value="Unassembled WGS sequence"/>
</dbReference>
<dbReference type="InterPro" id="IPR006061">
    <property type="entry name" value="SBP_1_CS"/>
</dbReference>
<evidence type="ECO:0000256" key="1">
    <source>
        <dbReference type="ARBA" id="ARBA00008520"/>
    </source>
</evidence>
<dbReference type="RefSeq" id="WP_341414702.1">
    <property type="nucleotide sequence ID" value="NZ_JBBPCC010000003.1"/>
</dbReference>
<dbReference type="InterPro" id="IPR006059">
    <property type="entry name" value="SBP"/>
</dbReference>
<sequence>MLKPAAMASALLSMTVLFAGCSSSQPESKPAPSTGATAAGAAKEAPKVTEISFVTHSNWEKPLTKVIAEFEKESPEIKVNVQYNPYAKLMETNEIKLAAKSADLDVVTVDVPLNANYAVKGYLEPLDAYFKNDARKVWVDSALQAAEYRGQLMSVPMNSSGVVLFYNKDLLTKSNIPFPSADVKDRLTWEQVLEMAKKLTHDNVYGFSVDQIGRAYQLLPLLQSKDASPLDETGLVSTGYTNSPASVKALTFYYDLFNTSKVSPKIKREESPDYFTSGKVALFLSNTANLAKIQASGIPYGIAPHPYFEGGKIATPTGSLNLGISRFSTKKDAAAKFIQYVSSGKGAQILFEESSQLPALKSLLDQIDKDPKYNELPGSVLKLISAESRTTAAPRPLTPGYLEWENNFNKALEDIKNGADPKKTLDDTAGLIDTQLRKYGSAGK</sequence>
<keyword evidence="3 4" id="KW-0732">Signal</keyword>
<dbReference type="PANTHER" id="PTHR30061">
    <property type="entry name" value="MALTOSE-BINDING PERIPLASMIC PROTEIN"/>
    <property type="match status" value="1"/>
</dbReference>
<dbReference type="Pfam" id="PF01547">
    <property type="entry name" value="SBP_bac_1"/>
    <property type="match status" value="1"/>
</dbReference>
<evidence type="ECO:0000313" key="6">
    <source>
        <dbReference type="Proteomes" id="UP001469365"/>
    </source>
</evidence>
<dbReference type="PANTHER" id="PTHR30061:SF50">
    <property type="entry name" value="MALTOSE_MALTODEXTRIN-BINDING PERIPLASMIC PROTEIN"/>
    <property type="match status" value="1"/>
</dbReference>
<evidence type="ECO:0000256" key="3">
    <source>
        <dbReference type="ARBA" id="ARBA00022729"/>
    </source>
</evidence>
<proteinExistence type="inferred from homology"/>
<organism evidence="5 6">
    <name type="scientific">Paenibacillus filicis</name>
    <dbReference type="NCBI Taxonomy" id="669464"/>
    <lineage>
        <taxon>Bacteria</taxon>
        <taxon>Bacillati</taxon>
        <taxon>Bacillota</taxon>
        <taxon>Bacilli</taxon>
        <taxon>Bacillales</taxon>
        <taxon>Paenibacillaceae</taxon>
        <taxon>Paenibacillus</taxon>
    </lineage>
</organism>
<dbReference type="PROSITE" id="PS01037">
    <property type="entry name" value="SBP_BACTERIAL_1"/>
    <property type="match status" value="1"/>
</dbReference>
<dbReference type="EMBL" id="JBBPCC010000003">
    <property type="protein sequence ID" value="MEK8127647.1"/>
    <property type="molecule type" value="Genomic_DNA"/>
</dbReference>
<comment type="caution">
    <text evidence="5">The sequence shown here is derived from an EMBL/GenBank/DDBJ whole genome shotgun (WGS) entry which is preliminary data.</text>
</comment>
<dbReference type="PROSITE" id="PS51257">
    <property type="entry name" value="PROKAR_LIPOPROTEIN"/>
    <property type="match status" value="1"/>
</dbReference>
<feature type="signal peptide" evidence="4">
    <location>
        <begin position="1"/>
        <end position="19"/>
    </location>
</feature>
<dbReference type="Gene3D" id="3.40.190.10">
    <property type="entry name" value="Periplasmic binding protein-like II"/>
    <property type="match status" value="2"/>
</dbReference>
<accession>A0ABU9DHK1</accession>
<evidence type="ECO:0000256" key="2">
    <source>
        <dbReference type="ARBA" id="ARBA00022448"/>
    </source>
</evidence>
<gene>
    <name evidence="5" type="ORF">WMW72_06920</name>
</gene>